<gene>
    <name evidence="2" type="ORF">FD47_GL001484</name>
</gene>
<protein>
    <submittedName>
        <fullName evidence="2">NmrA family protein</fullName>
    </submittedName>
</protein>
<evidence type="ECO:0000313" key="2">
    <source>
        <dbReference type="EMBL" id="KRM43682.1"/>
    </source>
</evidence>
<dbReference type="InterPro" id="IPR036291">
    <property type="entry name" value="NAD(P)-bd_dom_sf"/>
</dbReference>
<name>A0A0R1YN82_9LACO</name>
<dbReference type="Proteomes" id="UP000051010">
    <property type="component" value="Unassembled WGS sequence"/>
</dbReference>
<organism evidence="2 3">
    <name type="scientific">Lentilactobacillus parafarraginis DSM 18390 = JCM 14109</name>
    <dbReference type="NCBI Taxonomy" id="1423786"/>
    <lineage>
        <taxon>Bacteria</taxon>
        <taxon>Bacillati</taxon>
        <taxon>Bacillota</taxon>
        <taxon>Bacilli</taxon>
        <taxon>Lactobacillales</taxon>
        <taxon>Lactobacillaceae</taxon>
        <taxon>Lentilactobacillus</taxon>
    </lineage>
</organism>
<dbReference type="EMBL" id="AZFZ01000031">
    <property type="protein sequence ID" value="KRM43682.1"/>
    <property type="molecule type" value="Genomic_DNA"/>
</dbReference>
<dbReference type="Pfam" id="PF05368">
    <property type="entry name" value="NmrA"/>
    <property type="match status" value="1"/>
</dbReference>
<dbReference type="PANTHER" id="PTHR47129">
    <property type="entry name" value="QUINONE OXIDOREDUCTASE 2"/>
    <property type="match status" value="1"/>
</dbReference>
<dbReference type="SUPFAM" id="SSF51735">
    <property type="entry name" value="NAD(P)-binding Rossmann-fold domains"/>
    <property type="match status" value="1"/>
</dbReference>
<comment type="caution">
    <text evidence="2">The sequence shown here is derived from an EMBL/GenBank/DDBJ whole genome shotgun (WGS) entry which is preliminary data.</text>
</comment>
<sequence>MELRIDLGGIVIMKFAVTGSTGHFGQYAVPFLRESAAKDDTVVALARNVDKAKQLYPEGVEVQPGTYEDENQLVKSLAGVDRLLMISSQPGAKMSRVDQHRNVVNAAKKAGVKFIAYLSFPKADTSTVPLAADHQATEKIIKESGIAHAFLRNNWYIENEGTFLHEAKVGDPFVYAAKDGKVGWAPEKLYAQAAVKVLTSDKPKEVYEFAGPMHTYGDLADAMKKATGHDFEVASVSDDEYMANLRKYVPDQLDAFLSLMQKLIRDGALEETTSDLSDVLGKPLPSLEEAVADYLKENR</sequence>
<reference evidence="2 3" key="1">
    <citation type="journal article" date="2015" name="Genome Announc.">
        <title>Expanding the biotechnology potential of lactobacilli through comparative genomics of 213 strains and associated genera.</title>
        <authorList>
            <person name="Sun Z."/>
            <person name="Harris H.M."/>
            <person name="McCann A."/>
            <person name="Guo C."/>
            <person name="Argimon S."/>
            <person name="Zhang W."/>
            <person name="Yang X."/>
            <person name="Jeffery I.B."/>
            <person name="Cooney J.C."/>
            <person name="Kagawa T.F."/>
            <person name="Liu W."/>
            <person name="Song Y."/>
            <person name="Salvetti E."/>
            <person name="Wrobel A."/>
            <person name="Rasinkangas P."/>
            <person name="Parkhill J."/>
            <person name="Rea M.C."/>
            <person name="O'Sullivan O."/>
            <person name="Ritari J."/>
            <person name="Douillard F.P."/>
            <person name="Paul Ross R."/>
            <person name="Yang R."/>
            <person name="Briner A.E."/>
            <person name="Felis G.E."/>
            <person name="de Vos W.M."/>
            <person name="Barrangou R."/>
            <person name="Klaenhammer T.R."/>
            <person name="Caufield P.W."/>
            <person name="Cui Y."/>
            <person name="Zhang H."/>
            <person name="O'Toole P.W."/>
        </authorList>
    </citation>
    <scope>NUCLEOTIDE SEQUENCE [LARGE SCALE GENOMIC DNA]</scope>
    <source>
        <strain evidence="2 3">DSM 18390</strain>
    </source>
</reference>
<dbReference type="InterPro" id="IPR052718">
    <property type="entry name" value="NmrA-type_oxidoreductase"/>
</dbReference>
<feature type="domain" description="NmrA-like" evidence="1">
    <location>
        <begin position="15"/>
        <end position="266"/>
    </location>
</feature>
<evidence type="ECO:0000313" key="3">
    <source>
        <dbReference type="Proteomes" id="UP000051010"/>
    </source>
</evidence>
<dbReference type="PANTHER" id="PTHR47129:SF1">
    <property type="entry name" value="NMRA-LIKE DOMAIN-CONTAINING PROTEIN"/>
    <property type="match status" value="1"/>
</dbReference>
<dbReference type="Gene3D" id="3.40.50.720">
    <property type="entry name" value="NAD(P)-binding Rossmann-like Domain"/>
    <property type="match status" value="1"/>
</dbReference>
<evidence type="ECO:0000259" key="1">
    <source>
        <dbReference type="Pfam" id="PF05368"/>
    </source>
</evidence>
<dbReference type="PATRIC" id="fig|1423786.4.peg.1587"/>
<dbReference type="InterPro" id="IPR008030">
    <property type="entry name" value="NmrA-like"/>
</dbReference>
<dbReference type="AlphaFoldDB" id="A0A0R1YN82"/>
<dbReference type="Gene3D" id="3.90.25.10">
    <property type="entry name" value="UDP-galactose 4-epimerase, domain 1"/>
    <property type="match status" value="1"/>
</dbReference>
<accession>A0A0R1YN82</accession>
<dbReference type="CDD" id="cd05269">
    <property type="entry name" value="TMR_SDR_a"/>
    <property type="match status" value="1"/>
</dbReference>
<proteinExistence type="predicted"/>